<evidence type="ECO:0000313" key="2">
    <source>
        <dbReference type="EMBL" id="MDG9699372.1"/>
    </source>
</evidence>
<protein>
    <submittedName>
        <fullName evidence="2">AAA family ATPase</fullName>
    </submittedName>
</protein>
<dbReference type="Pfam" id="PF07728">
    <property type="entry name" value="AAA_5"/>
    <property type="match status" value="1"/>
</dbReference>
<feature type="domain" description="ATPase dynein-related AAA" evidence="1">
    <location>
        <begin position="378"/>
        <end position="514"/>
    </location>
</feature>
<dbReference type="InterPro" id="IPR011704">
    <property type="entry name" value="ATPase_dyneun-rel_AAA"/>
</dbReference>
<dbReference type="PANTHER" id="PTHR37291">
    <property type="entry name" value="5-METHYLCYTOSINE-SPECIFIC RESTRICTION ENZYME B"/>
    <property type="match status" value="1"/>
</dbReference>
<keyword evidence="3" id="KW-1185">Reference proteome</keyword>
<proteinExistence type="predicted"/>
<name>A0AAW6RN44_9BURK</name>
<dbReference type="GO" id="GO:0005524">
    <property type="term" value="F:ATP binding"/>
    <property type="evidence" value="ECO:0007669"/>
    <property type="project" value="InterPro"/>
</dbReference>
<dbReference type="SUPFAM" id="SSF52540">
    <property type="entry name" value="P-loop containing nucleoside triphosphate hydrolases"/>
    <property type="match status" value="1"/>
</dbReference>
<dbReference type="InterPro" id="IPR027417">
    <property type="entry name" value="P-loop_NTPase"/>
</dbReference>
<dbReference type="Proteomes" id="UP001237156">
    <property type="component" value="Unassembled WGS sequence"/>
</dbReference>
<gene>
    <name evidence="2" type="ORF">QB898_06500</name>
</gene>
<evidence type="ECO:0000313" key="3">
    <source>
        <dbReference type="Proteomes" id="UP001237156"/>
    </source>
</evidence>
<comment type="caution">
    <text evidence="2">The sequence shown here is derived from an EMBL/GenBank/DDBJ whole genome shotgun (WGS) entry which is preliminary data.</text>
</comment>
<organism evidence="2 3">
    <name type="scientific">Ottowia cancrivicina</name>
    <dbReference type="NCBI Taxonomy" id="3040346"/>
    <lineage>
        <taxon>Bacteria</taxon>
        <taxon>Pseudomonadati</taxon>
        <taxon>Pseudomonadota</taxon>
        <taxon>Betaproteobacteria</taxon>
        <taxon>Burkholderiales</taxon>
        <taxon>Comamonadaceae</taxon>
        <taxon>Ottowia</taxon>
    </lineage>
</organism>
<dbReference type="Gene3D" id="3.40.50.300">
    <property type="entry name" value="P-loop containing nucleotide triphosphate hydrolases"/>
    <property type="match status" value="1"/>
</dbReference>
<reference evidence="2 3" key="1">
    <citation type="submission" date="2023-04" db="EMBL/GenBank/DDBJ databases">
        <title>Ottowia paracancer sp. nov., isolated from human stomach.</title>
        <authorList>
            <person name="Song Y."/>
        </authorList>
    </citation>
    <scope>NUCLEOTIDE SEQUENCE [LARGE SCALE GENOMIC DNA]</scope>
    <source>
        <strain evidence="2 3">10c7w1</strain>
    </source>
</reference>
<dbReference type="EMBL" id="JARVII010000010">
    <property type="protein sequence ID" value="MDG9699372.1"/>
    <property type="molecule type" value="Genomic_DNA"/>
</dbReference>
<dbReference type="PANTHER" id="PTHR37291:SF1">
    <property type="entry name" value="TYPE IV METHYL-DIRECTED RESTRICTION ENZYME ECOKMCRB SUBUNIT"/>
    <property type="match status" value="1"/>
</dbReference>
<accession>A0AAW6RN44</accession>
<dbReference type="AlphaFoldDB" id="A0AAW6RN44"/>
<sequence length="661" mass="75312">MKDIEQLYALWDEFLKEWPAQRLRTMTLDEYTQAGSKDTFTYWLEWRLRDLGSIRGIWASKFGIFSRANDEPKESHGRLRYCDSHAWYSALGATAEEAFEKVRDYVIQIAELASQGDVDGIGALGFKDSEGRSLRIKEAEGEAFRWKVAFHYQNRQNPVIVDVFKPALLAAYTGRDASEGMAALQKAAIAKRPAGMGILEYGRQIGMTHQQKNGGAAPPPAPCTNLIYYGPPGTGKTHKLNEILEHEYAQTNVSPEEWRNRFIAEKITTLKWWESAVAVLYDLGGEADVTQMTRHPFIQAIAKTKSSRNMRTTLWGALQHHAIKGSIVATRNRAAPAVFDKNASSVWKLAEDWEDACADLIALVDEFKRGPQEASVIQRYRFVTFHQSYGYEEFVEGLRPVLNDETAQGEVAYEIRPGVFKQLCDEARQSPGQRFAMVIDEINRGNISKIFGELITLIEADKRDPLNGEKPPIEVVLPYSGEKFSVPANVDIYGTMNTADRSLALLDMALRRRFEFRPLLPDGALLGKVVFENKEINLCQMLEKMNARIEALYDRDHCIGHAYLMGIKHFDDLKNVFRHRIIALLEEYFFDDWQKIRLVLGDNQKEKAHQFMTESETNLNALFGENHELENDAHKRHYVLQEKAFSEPDAYIGIYQSFSSN</sequence>
<evidence type="ECO:0000259" key="1">
    <source>
        <dbReference type="Pfam" id="PF07728"/>
    </source>
</evidence>
<dbReference type="GO" id="GO:0016887">
    <property type="term" value="F:ATP hydrolysis activity"/>
    <property type="evidence" value="ECO:0007669"/>
    <property type="project" value="InterPro"/>
</dbReference>
<dbReference type="InterPro" id="IPR052934">
    <property type="entry name" value="Methyl-DNA_Rec/Restrict_Enz"/>
</dbReference>
<dbReference type="RefSeq" id="WP_279524281.1">
    <property type="nucleotide sequence ID" value="NZ_JARVII010000010.1"/>
</dbReference>